<name>A0A1F8GWJ0_9BACT</name>
<proteinExistence type="inferred from homology"/>
<comment type="catalytic activity">
    <reaction evidence="7">
        <text>tRNA(Tyr) + L-tyrosine + ATP = L-tyrosyl-tRNA(Tyr) + AMP + diphosphate + H(+)</text>
        <dbReference type="Rhea" id="RHEA:10220"/>
        <dbReference type="Rhea" id="RHEA-COMP:9706"/>
        <dbReference type="Rhea" id="RHEA-COMP:9707"/>
        <dbReference type="ChEBI" id="CHEBI:15378"/>
        <dbReference type="ChEBI" id="CHEBI:30616"/>
        <dbReference type="ChEBI" id="CHEBI:33019"/>
        <dbReference type="ChEBI" id="CHEBI:58315"/>
        <dbReference type="ChEBI" id="CHEBI:78442"/>
        <dbReference type="ChEBI" id="CHEBI:78536"/>
        <dbReference type="ChEBI" id="CHEBI:456215"/>
        <dbReference type="EC" id="6.1.1.1"/>
    </reaction>
</comment>
<evidence type="ECO:0000256" key="5">
    <source>
        <dbReference type="ARBA" id="ARBA00022917"/>
    </source>
</evidence>
<evidence type="ECO:0000256" key="1">
    <source>
        <dbReference type="ARBA" id="ARBA00013160"/>
    </source>
</evidence>
<dbReference type="PROSITE" id="PS00178">
    <property type="entry name" value="AA_TRNA_LIGASE_I"/>
    <property type="match status" value="1"/>
</dbReference>
<dbReference type="InterPro" id="IPR002307">
    <property type="entry name" value="Tyr-tRNA-ligase"/>
</dbReference>
<evidence type="ECO:0000313" key="10">
    <source>
        <dbReference type="EMBL" id="OGN29785.1"/>
    </source>
</evidence>
<dbReference type="PANTHER" id="PTHR11766">
    <property type="entry name" value="TYROSYL-TRNA SYNTHETASE"/>
    <property type="match status" value="1"/>
</dbReference>
<dbReference type="SUPFAM" id="SSF55174">
    <property type="entry name" value="Alpha-L RNA-binding motif"/>
    <property type="match status" value="1"/>
</dbReference>
<dbReference type="NCBIfam" id="TIGR00234">
    <property type="entry name" value="tyrS"/>
    <property type="match status" value="1"/>
</dbReference>
<dbReference type="InterPro" id="IPR002305">
    <property type="entry name" value="aa-tRNA-synth_Ic"/>
</dbReference>
<evidence type="ECO:0000256" key="6">
    <source>
        <dbReference type="ARBA" id="ARBA00023146"/>
    </source>
</evidence>
<dbReference type="GO" id="GO:0005829">
    <property type="term" value="C:cytosol"/>
    <property type="evidence" value="ECO:0007669"/>
    <property type="project" value="TreeGrafter"/>
</dbReference>
<dbReference type="Proteomes" id="UP000179047">
    <property type="component" value="Unassembled WGS sequence"/>
</dbReference>
<keyword evidence="5 9" id="KW-0648">Protein biosynthesis</keyword>
<keyword evidence="2 9" id="KW-0436">Ligase</keyword>
<dbReference type="SUPFAM" id="SSF52374">
    <property type="entry name" value="Nucleotidylyl transferase"/>
    <property type="match status" value="1"/>
</dbReference>
<evidence type="ECO:0000256" key="8">
    <source>
        <dbReference type="NCBIfam" id="TIGR00234"/>
    </source>
</evidence>
<organism evidence="10 11">
    <name type="scientific">Candidatus Yanofskybacteria bacterium RIFCSPLOWO2_01_FULL_49_25</name>
    <dbReference type="NCBI Taxonomy" id="1802701"/>
    <lineage>
        <taxon>Bacteria</taxon>
        <taxon>Candidatus Yanofskyibacteriota</taxon>
    </lineage>
</organism>
<keyword evidence="4 9" id="KW-0067">ATP-binding</keyword>
<dbReference type="EC" id="6.1.1.1" evidence="1 8"/>
<dbReference type="Gene3D" id="3.40.50.620">
    <property type="entry name" value="HUPs"/>
    <property type="match status" value="1"/>
</dbReference>
<comment type="caution">
    <text evidence="10">The sequence shown here is derived from an EMBL/GenBank/DDBJ whole genome shotgun (WGS) entry which is preliminary data.</text>
</comment>
<dbReference type="GO" id="GO:0006437">
    <property type="term" value="P:tyrosyl-tRNA aminoacylation"/>
    <property type="evidence" value="ECO:0007669"/>
    <property type="project" value="UniProtKB-UniRule"/>
</dbReference>
<dbReference type="InterPro" id="IPR024088">
    <property type="entry name" value="Tyr-tRNA-ligase_bac-type"/>
</dbReference>
<protein>
    <recommendedName>
        <fullName evidence="1 8">Tyrosine--tRNA ligase</fullName>
        <ecNumber evidence="1 8">6.1.1.1</ecNumber>
    </recommendedName>
</protein>
<dbReference type="PRINTS" id="PR01040">
    <property type="entry name" value="TRNASYNTHTYR"/>
</dbReference>
<evidence type="ECO:0000256" key="3">
    <source>
        <dbReference type="ARBA" id="ARBA00022741"/>
    </source>
</evidence>
<dbReference type="InterPro" id="IPR001412">
    <property type="entry name" value="aa-tRNA-synth_I_CS"/>
</dbReference>
<dbReference type="InterPro" id="IPR014729">
    <property type="entry name" value="Rossmann-like_a/b/a_fold"/>
</dbReference>
<evidence type="ECO:0000256" key="4">
    <source>
        <dbReference type="ARBA" id="ARBA00022840"/>
    </source>
</evidence>
<dbReference type="GO" id="GO:0004831">
    <property type="term" value="F:tyrosine-tRNA ligase activity"/>
    <property type="evidence" value="ECO:0007669"/>
    <property type="project" value="UniProtKB-UniRule"/>
</dbReference>
<sequence>MNTDSPVERIFHPAVLANAYPDPASVKKRLLEEKGLVFYYGIDPTGPDVHLGHIIQLLLLKRLIQLGHKAILLIGDFTAQIGDPTDKDAARKPLSLEEIEKNLATYMAQVEKILEPGSFELKHNRTWLAPLTFIDILKLAGHFTVQQMEERDMFQRRRRENKPIGLHEFLYPLMQGYDAVAMDADGEIGGNDQTFNMLVGRDLQQITRSKDMIVITTRMLADRSGKKMSKSEGSLIAISDSPEVVYEKVMNTIPDDMVPSVFEMCTEVPLSEIKDEINREQHEKLAFELTRMFHSQEAAERARNVFSETSQGEHIKEMKLEHPDLITRVIVGVYVKTVAEASALIKQGVVWKNGELLKKAEQVGPGDEVRIGKRIRFKIV</sequence>
<accession>A0A1F8GWJ0</accession>
<gene>
    <name evidence="10" type="ORF">A3A33_00630</name>
</gene>
<reference evidence="10 11" key="1">
    <citation type="journal article" date="2016" name="Nat. Commun.">
        <title>Thousands of microbial genomes shed light on interconnected biogeochemical processes in an aquifer system.</title>
        <authorList>
            <person name="Anantharaman K."/>
            <person name="Brown C.T."/>
            <person name="Hug L.A."/>
            <person name="Sharon I."/>
            <person name="Castelle C.J."/>
            <person name="Probst A.J."/>
            <person name="Thomas B.C."/>
            <person name="Singh A."/>
            <person name="Wilkins M.J."/>
            <person name="Karaoz U."/>
            <person name="Brodie E.L."/>
            <person name="Williams K.H."/>
            <person name="Hubbard S.S."/>
            <person name="Banfield J.F."/>
        </authorList>
    </citation>
    <scope>NUCLEOTIDE SEQUENCE [LARGE SCALE GENOMIC DNA]</scope>
</reference>
<keyword evidence="3 9" id="KW-0547">Nucleotide-binding</keyword>
<dbReference type="GO" id="GO:0005524">
    <property type="term" value="F:ATP binding"/>
    <property type="evidence" value="ECO:0007669"/>
    <property type="project" value="UniProtKB-KW"/>
</dbReference>
<dbReference type="STRING" id="1802701.A3A33_00630"/>
<keyword evidence="6 9" id="KW-0030">Aminoacyl-tRNA synthetase</keyword>
<dbReference type="Gene3D" id="1.10.240.10">
    <property type="entry name" value="Tyrosyl-Transfer RNA Synthetase"/>
    <property type="match status" value="1"/>
</dbReference>
<evidence type="ECO:0000256" key="7">
    <source>
        <dbReference type="ARBA" id="ARBA00048248"/>
    </source>
</evidence>
<evidence type="ECO:0000256" key="9">
    <source>
        <dbReference type="RuleBase" id="RU363036"/>
    </source>
</evidence>
<dbReference type="EMBL" id="MGKP01000002">
    <property type="protein sequence ID" value="OGN29785.1"/>
    <property type="molecule type" value="Genomic_DNA"/>
</dbReference>
<evidence type="ECO:0000256" key="2">
    <source>
        <dbReference type="ARBA" id="ARBA00022598"/>
    </source>
</evidence>
<evidence type="ECO:0000313" key="11">
    <source>
        <dbReference type="Proteomes" id="UP000179047"/>
    </source>
</evidence>
<dbReference type="AlphaFoldDB" id="A0A1F8GWJ0"/>
<dbReference type="Pfam" id="PF00579">
    <property type="entry name" value="tRNA-synt_1b"/>
    <property type="match status" value="1"/>
</dbReference>
<comment type="similarity">
    <text evidence="9">Belongs to the class-I aminoacyl-tRNA synthetase family.</text>
</comment>
<dbReference type="PANTHER" id="PTHR11766:SF1">
    <property type="entry name" value="TYROSINE--TRNA LIGASE"/>
    <property type="match status" value="1"/>
</dbReference>